<dbReference type="PROSITE" id="PS51233">
    <property type="entry name" value="VWFD"/>
    <property type="match status" value="1"/>
</dbReference>
<evidence type="ECO:0000256" key="7">
    <source>
        <dbReference type="PROSITE-ProRule" id="PRU00076"/>
    </source>
</evidence>
<proteinExistence type="predicted"/>
<dbReference type="SUPFAM" id="SSF57196">
    <property type="entry name" value="EGF/Laminin"/>
    <property type="match status" value="2"/>
</dbReference>
<dbReference type="EMBL" id="AFYH01138549">
    <property type="status" value="NOT_ANNOTATED_CDS"/>
    <property type="molecule type" value="Genomic_DNA"/>
</dbReference>
<accession>H2ZSP4</accession>
<dbReference type="PROSITE" id="PS00010">
    <property type="entry name" value="ASX_HYDROXYL"/>
    <property type="match status" value="1"/>
</dbReference>
<dbReference type="Proteomes" id="UP000008672">
    <property type="component" value="Unassembled WGS sequence"/>
</dbReference>
<evidence type="ECO:0000259" key="8">
    <source>
        <dbReference type="PROSITE" id="PS50026"/>
    </source>
</evidence>
<keyword evidence="4" id="KW-1133">Transmembrane helix</keyword>
<reference evidence="10" key="3">
    <citation type="submission" date="2025-09" db="UniProtKB">
        <authorList>
            <consortium name="Ensembl"/>
        </authorList>
    </citation>
    <scope>IDENTIFICATION</scope>
</reference>
<dbReference type="InterPro" id="IPR000152">
    <property type="entry name" value="EGF-type_Asp/Asn_hydroxyl_site"/>
</dbReference>
<comment type="caution">
    <text evidence="7">Lacks conserved residue(s) required for the propagation of feature annotation.</text>
</comment>
<feature type="domain" description="VWFD" evidence="9">
    <location>
        <begin position="1"/>
        <end position="195"/>
    </location>
</feature>
<dbReference type="InterPro" id="IPR001846">
    <property type="entry name" value="VWF_type-D"/>
</dbReference>
<dbReference type="SMART" id="SM00181">
    <property type="entry name" value="EGF"/>
    <property type="match status" value="3"/>
</dbReference>
<dbReference type="PANTHER" id="PTHR13802">
    <property type="entry name" value="MUCIN 4-RELATED"/>
    <property type="match status" value="1"/>
</dbReference>
<evidence type="ECO:0000259" key="9">
    <source>
        <dbReference type="PROSITE" id="PS51233"/>
    </source>
</evidence>
<dbReference type="Pfam" id="PF23263">
    <property type="entry name" value="C8-3_MUC4"/>
    <property type="match status" value="1"/>
</dbReference>
<sequence>MDNVLYTFNGLGEFIIVNVKDENDTTIFRFQGRTGRAGVNGTSQATNFISLVALIDNGTKIQWNLYDENSTVILIDDMEFTLPAEINDKSQKNSTYINKVTLEKTDKNETKASFEGGISVTVSARKGALNFVATFDEKYKNKTEGLLGVFNDDRTDDFLSANGTQLEYDGKKLPNESKIFHEFGLSWKTTPNNSLFFYNSSTGESWYTYNNNSFVPKFYDELLATVNKTIIQKANETCNGNDECIFDILSTNDFSVGASTLEASKTYEDQKNTLSNFPPNITGPSTLSARLNESVTVQYITEDVDNDTVVLSLETDANDITLTENGTLTWYPRTSSPVYAIVRANDSKASSEIGLTLVLCNCTVNSTCNFNGKKTEQGQIKTAGCNCTAAYTGEYCEDDLDACQDNPCFRNDSCKDYKAPEEGYSCGPCPEGLSGDGKICTVDIDECEENNSTCEQICINTVNSYNCSCREGYQVNSYINECLNMSTCVENATCTNIVGNYSCNCKEGYQGN</sequence>
<keyword evidence="2 7" id="KW-0245">EGF-like domain</keyword>
<dbReference type="InterPro" id="IPR018097">
    <property type="entry name" value="EGF_Ca-bd_CS"/>
</dbReference>
<evidence type="ECO:0000256" key="3">
    <source>
        <dbReference type="ARBA" id="ARBA00022692"/>
    </source>
</evidence>
<reference evidence="11" key="1">
    <citation type="submission" date="2011-08" db="EMBL/GenBank/DDBJ databases">
        <title>The draft genome of Latimeria chalumnae.</title>
        <authorList>
            <person name="Di Palma F."/>
            <person name="Alfoldi J."/>
            <person name="Johnson J."/>
            <person name="Berlin A."/>
            <person name="Gnerre S."/>
            <person name="Jaffe D."/>
            <person name="MacCallum I."/>
            <person name="Young S."/>
            <person name="Walker B.J."/>
            <person name="Lander E."/>
            <person name="Lindblad-Toh K."/>
        </authorList>
    </citation>
    <scope>NUCLEOTIDE SEQUENCE [LARGE SCALE GENOMIC DNA]</scope>
    <source>
        <strain evidence="11">Wild caught</strain>
    </source>
</reference>
<dbReference type="Gene3D" id="2.10.25.10">
    <property type="entry name" value="Laminin"/>
    <property type="match status" value="3"/>
</dbReference>
<dbReference type="PANTHER" id="PTHR13802:SF52">
    <property type="entry name" value="MUCIN-4"/>
    <property type="match status" value="1"/>
</dbReference>
<reference evidence="10" key="2">
    <citation type="submission" date="2025-08" db="UniProtKB">
        <authorList>
            <consortium name="Ensembl"/>
        </authorList>
    </citation>
    <scope>IDENTIFICATION</scope>
</reference>
<dbReference type="GO" id="GO:0005509">
    <property type="term" value="F:calcium ion binding"/>
    <property type="evidence" value="ECO:0007669"/>
    <property type="project" value="InterPro"/>
</dbReference>
<name>H2ZSP4_LATCH</name>
<keyword evidence="5" id="KW-0472">Membrane</keyword>
<comment type="subcellular location">
    <subcellularLocation>
        <location evidence="1">Membrane</location>
    </subcellularLocation>
</comment>
<dbReference type="PROSITE" id="PS00022">
    <property type="entry name" value="EGF_1"/>
    <property type="match status" value="1"/>
</dbReference>
<dbReference type="InterPro" id="IPR051495">
    <property type="entry name" value="Epithelial_Barrier/Signaling"/>
</dbReference>
<feature type="domain" description="EGF-like" evidence="8">
    <location>
        <begin position="478"/>
        <end position="512"/>
    </location>
</feature>
<dbReference type="SMART" id="SM00179">
    <property type="entry name" value="EGF_CA"/>
    <property type="match status" value="3"/>
</dbReference>
<dbReference type="AlphaFoldDB" id="H2ZSP4"/>
<dbReference type="Pfam" id="PF00094">
    <property type="entry name" value="VWD"/>
    <property type="match status" value="1"/>
</dbReference>
<dbReference type="GO" id="GO:0005176">
    <property type="term" value="F:ErbB-2 class receptor binding"/>
    <property type="evidence" value="ECO:0007669"/>
    <property type="project" value="TreeGrafter"/>
</dbReference>
<organism evidence="10 11">
    <name type="scientific">Latimeria chalumnae</name>
    <name type="common">Coelacanth</name>
    <dbReference type="NCBI Taxonomy" id="7897"/>
    <lineage>
        <taxon>Eukaryota</taxon>
        <taxon>Metazoa</taxon>
        <taxon>Chordata</taxon>
        <taxon>Craniata</taxon>
        <taxon>Vertebrata</taxon>
        <taxon>Euteleostomi</taxon>
        <taxon>Coelacanthiformes</taxon>
        <taxon>Coelacanthidae</taxon>
        <taxon>Latimeria</taxon>
    </lineage>
</organism>
<dbReference type="EMBL" id="AFYH01138548">
    <property type="status" value="NOT_ANNOTATED_CDS"/>
    <property type="molecule type" value="Genomic_DNA"/>
</dbReference>
<dbReference type="InterPro" id="IPR001881">
    <property type="entry name" value="EGF-like_Ca-bd_dom"/>
</dbReference>
<evidence type="ECO:0000256" key="4">
    <source>
        <dbReference type="ARBA" id="ARBA00022989"/>
    </source>
</evidence>
<keyword evidence="3" id="KW-0812">Transmembrane</keyword>
<evidence type="ECO:0000313" key="10">
    <source>
        <dbReference type="Ensembl" id="ENSLACP00000000415.1"/>
    </source>
</evidence>
<protein>
    <submittedName>
        <fullName evidence="10">Uncharacterized protein</fullName>
    </submittedName>
</protein>
<dbReference type="PROSITE" id="PS50026">
    <property type="entry name" value="EGF_3"/>
    <property type="match status" value="1"/>
</dbReference>
<dbReference type="GO" id="GO:0016020">
    <property type="term" value="C:membrane"/>
    <property type="evidence" value="ECO:0007669"/>
    <property type="project" value="UniProtKB-SubCell"/>
</dbReference>
<evidence type="ECO:0000256" key="2">
    <source>
        <dbReference type="ARBA" id="ARBA00022536"/>
    </source>
</evidence>
<evidence type="ECO:0000256" key="6">
    <source>
        <dbReference type="ARBA" id="ARBA00023157"/>
    </source>
</evidence>
<dbReference type="PROSITE" id="PS01187">
    <property type="entry name" value="EGF_CA"/>
    <property type="match status" value="1"/>
</dbReference>
<dbReference type="Ensembl" id="ENSLACT00000000417.1">
    <property type="protein sequence ID" value="ENSLACP00000000415.1"/>
    <property type="gene ID" value="ENSLACG00000000371.1"/>
</dbReference>
<keyword evidence="6" id="KW-1015">Disulfide bond</keyword>
<dbReference type="InterPro" id="IPR056619">
    <property type="entry name" value="C8-3_MUC4"/>
</dbReference>
<dbReference type="Pfam" id="PF07645">
    <property type="entry name" value="EGF_CA"/>
    <property type="match status" value="2"/>
</dbReference>
<dbReference type="InterPro" id="IPR000742">
    <property type="entry name" value="EGF"/>
</dbReference>
<evidence type="ECO:0000256" key="1">
    <source>
        <dbReference type="ARBA" id="ARBA00004370"/>
    </source>
</evidence>
<dbReference type="CDD" id="cd00054">
    <property type="entry name" value="EGF_CA"/>
    <property type="match status" value="2"/>
</dbReference>
<keyword evidence="11" id="KW-1185">Reference proteome</keyword>
<dbReference type="GeneTree" id="ENSGT00730000110943"/>
<evidence type="ECO:0000313" key="11">
    <source>
        <dbReference type="Proteomes" id="UP000008672"/>
    </source>
</evidence>
<dbReference type="InterPro" id="IPR049883">
    <property type="entry name" value="NOTCH1_EGF-like"/>
</dbReference>
<evidence type="ECO:0000256" key="5">
    <source>
        <dbReference type="ARBA" id="ARBA00023136"/>
    </source>
</evidence>